<dbReference type="RefSeq" id="WP_149522761.1">
    <property type="nucleotide sequence ID" value="NZ_VTOU01000003.1"/>
</dbReference>
<dbReference type="Proteomes" id="UP000322077">
    <property type="component" value="Unassembled WGS sequence"/>
</dbReference>
<sequence>MLPKTGSKLPKSEKLLTDGQLSELVGRALRAELGTSGHAAKIVMRWTGVSDRCARAWIHGETPPRGANLIELARNSNEVAMLVLMLINRNDVILAADIHAAEVALARAAGALARFRLENARRRDHF</sequence>
<dbReference type="AlphaFoldDB" id="A0A5D9C2K2"/>
<name>A0A5D9C2K2_9SPHN</name>
<keyword evidence="2" id="KW-1185">Reference proteome</keyword>
<accession>A0A5D9C2K2</accession>
<comment type="caution">
    <text evidence="1">The sequence shown here is derived from an EMBL/GenBank/DDBJ whole genome shotgun (WGS) entry which is preliminary data.</text>
</comment>
<reference evidence="1 2" key="1">
    <citation type="submission" date="2019-08" db="EMBL/GenBank/DDBJ databases">
        <authorList>
            <person name="Wang G."/>
            <person name="Xu Z."/>
        </authorList>
    </citation>
    <scope>NUCLEOTIDE SEQUENCE [LARGE SCALE GENOMIC DNA]</scope>
    <source>
        <strain evidence="1 2">ZX</strain>
    </source>
</reference>
<organism evidence="1 2">
    <name type="scientific">Sphingomonas montanisoli</name>
    <dbReference type="NCBI Taxonomy" id="2606412"/>
    <lineage>
        <taxon>Bacteria</taxon>
        <taxon>Pseudomonadati</taxon>
        <taxon>Pseudomonadota</taxon>
        <taxon>Alphaproteobacteria</taxon>
        <taxon>Sphingomonadales</taxon>
        <taxon>Sphingomonadaceae</taxon>
        <taxon>Sphingomonas</taxon>
    </lineage>
</organism>
<evidence type="ECO:0000313" key="2">
    <source>
        <dbReference type="Proteomes" id="UP000322077"/>
    </source>
</evidence>
<proteinExistence type="predicted"/>
<evidence type="ECO:0008006" key="3">
    <source>
        <dbReference type="Google" id="ProtNLM"/>
    </source>
</evidence>
<dbReference type="EMBL" id="VTOU01000003">
    <property type="protein sequence ID" value="TZG25954.1"/>
    <property type="molecule type" value="Genomic_DNA"/>
</dbReference>
<gene>
    <name evidence="1" type="ORF">FYJ91_13340</name>
</gene>
<evidence type="ECO:0000313" key="1">
    <source>
        <dbReference type="EMBL" id="TZG25954.1"/>
    </source>
</evidence>
<protein>
    <recommendedName>
        <fullName evidence="3">XRE family transcriptional regulator</fullName>
    </recommendedName>
</protein>